<proteinExistence type="predicted"/>
<dbReference type="AlphaFoldDB" id="X0TTV3"/>
<organism evidence="1">
    <name type="scientific">marine sediment metagenome</name>
    <dbReference type="NCBI Taxonomy" id="412755"/>
    <lineage>
        <taxon>unclassified sequences</taxon>
        <taxon>metagenomes</taxon>
        <taxon>ecological metagenomes</taxon>
    </lineage>
</organism>
<protein>
    <submittedName>
        <fullName evidence="1">Uncharacterized protein</fullName>
    </submittedName>
</protein>
<sequence length="78" mass="9336">MNHWTEAITDRFRDLGHDIVVDSYPLDYDDFFFDHVRLEVDDYVAAAEKLLDSWLITTVGNRFRRAERPRGLWDVLSY</sequence>
<gene>
    <name evidence="1" type="ORF">S01H1_32265</name>
</gene>
<name>X0TTV3_9ZZZZ</name>
<comment type="caution">
    <text evidence="1">The sequence shown here is derived from an EMBL/GenBank/DDBJ whole genome shotgun (WGS) entry which is preliminary data.</text>
</comment>
<reference evidence="1" key="1">
    <citation type="journal article" date="2014" name="Front. Microbiol.">
        <title>High frequency of phylogenetically diverse reductive dehalogenase-homologous genes in deep subseafloor sedimentary metagenomes.</title>
        <authorList>
            <person name="Kawai M."/>
            <person name="Futagami T."/>
            <person name="Toyoda A."/>
            <person name="Takaki Y."/>
            <person name="Nishi S."/>
            <person name="Hori S."/>
            <person name="Arai W."/>
            <person name="Tsubouchi T."/>
            <person name="Morono Y."/>
            <person name="Uchiyama I."/>
            <person name="Ito T."/>
            <person name="Fujiyama A."/>
            <person name="Inagaki F."/>
            <person name="Takami H."/>
        </authorList>
    </citation>
    <scope>NUCLEOTIDE SEQUENCE</scope>
    <source>
        <strain evidence="1">Expedition CK06-06</strain>
    </source>
</reference>
<feature type="non-terminal residue" evidence="1">
    <location>
        <position position="78"/>
    </location>
</feature>
<dbReference type="EMBL" id="BARS01019965">
    <property type="protein sequence ID" value="GAF96664.1"/>
    <property type="molecule type" value="Genomic_DNA"/>
</dbReference>
<accession>X0TTV3</accession>
<evidence type="ECO:0000313" key="1">
    <source>
        <dbReference type="EMBL" id="GAF96664.1"/>
    </source>
</evidence>